<evidence type="ECO:0000313" key="2">
    <source>
        <dbReference type="Proteomes" id="UP001467674"/>
    </source>
</evidence>
<sequence length="109" mass="12813">MMIKYDEFDLLELFQSEPESITGNIDDGELIYIYKDNTNFQVVFCLDVYQQTITLSLTWNDSVVFTGDFYHVTNLKKEDNSLIIYVEGVKRLKVNFYKQLGVEILDSYL</sequence>
<comment type="caution">
    <text evidence="1">The sequence shown here is derived from an EMBL/GenBank/DDBJ whole genome shotgun (WGS) entry which is preliminary data.</text>
</comment>
<dbReference type="Proteomes" id="UP001467674">
    <property type="component" value="Unassembled WGS sequence"/>
</dbReference>
<gene>
    <name evidence="1" type="ORF">ABQG71_01785</name>
</gene>
<dbReference type="RefSeq" id="WP_171465878.1">
    <property type="nucleotide sequence ID" value="NZ_CP128109.1"/>
</dbReference>
<protein>
    <submittedName>
        <fullName evidence="1">Uncharacterized protein</fullName>
    </submittedName>
</protein>
<reference evidence="1 2" key="1">
    <citation type="submission" date="2024-06" db="EMBL/GenBank/DDBJ databases">
        <title>Construction of an artificial bacterial consortium using nitrogen cycle bacteria from Cuatro Cienegas Basin and a mangrove forest.</title>
        <authorList>
            <person name="Aguilera-Najera D."/>
            <person name="Marquez-Cianci L."/>
            <person name="Martinez-Perez E."/>
            <person name="Rosas-Barrera M."/>
            <person name="Rodriguez-Cruz U.E."/>
            <person name="Tapia-Lopez R."/>
            <person name="Eguiarte L.E."/>
            <person name="Souza-Saldivar V."/>
        </authorList>
    </citation>
    <scope>NUCLEOTIDE SEQUENCE [LARGE SCALE GENOMIC DNA]</scope>
    <source>
        <strain evidence="1 2">S14-15</strain>
    </source>
</reference>
<dbReference type="EMBL" id="JBEOME010000001">
    <property type="protein sequence ID" value="MER3119914.1"/>
    <property type="molecule type" value="Genomic_DNA"/>
</dbReference>
<accession>A0ABV1S066</accession>
<organism evidence="1 2">
    <name type="scientific">Bacillus altitudinis</name>
    <dbReference type="NCBI Taxonomy" id="293387"/>
    <lineage>
        <taxon>Bacteria</taxon>
        <taxon>Bacillati</taxon>
        <taxon>Bacillota</taxon>
        <taxon>Bacilli</taxon>
        <taxon>Bacillales</taxon>
        <taxon>Bacillaceae</taxon>
        <taxon>Bacillus</taxon>
    </lineage>
</organism>
<proteinExistence type="predicted"/>
<keyword evidence="2" id="KW-1185">Reference proteome</keyword>
<evidence type="ECO:0000313" key="1">
    <source>
        <dbReference type="EMBL" id="MER3119914.1"/>
    </source>
</evidence>
<name>A0ABV1S066_BACAB</name>